<proteinExistence type="predicted"/>
<organism evidence="2 3">
    <name type="scientific">Desulfonatronum thiosulfatophilum</name>
    <dbReference type="NCBI Taxonomy" id="617002"/>
    <lineage>
        <taxon>Bacteria</taxon>
        <taxon>Pseudomonadati</taxon>
        <taxon>Thermodesulfobacteriota</taxon>
        <taxon>Desulfovibrionia</taxon>
        <taxon>Desulfovibrionales</taxon>
        <taxon>Desulfonatronaceae</taxon>
        <taxon>Desulfonatronum</taxon>
    </lineage>
</organism>
<dbReference type="SUPFAM" id="SSF82714">
    <property type="entry name" value="Multidrug efflux transporter AcrB TolC docking domain, DN and DC subdomains"/>
    <property type="match status" value="2"/>
</dbReference>
<feature type="transmembrane region" description="Helical" evidence="1">
    <location>
        <begin position="12"/>
        <end position="34"/>
    </location>
</feature>
<feature type="transmembrane region" description="Helical" evidence="1">
    <location>
        <begin position="331"/>
        <end position="350"/>
    </location>
</feature>
<feature type="transmembrane region" description="Helical" evidence="1">
    <location>
        <begin position="916"/>
        <end position="937"/>
    </location>
</feature>
<feature type="transmembrane region" description="Helical" evidence="1">
    <location>
        <begin position="532"/>
        <end position="549"/>
    </location>
</feature>
<dbReference type="Gene3D" id="3.30.70.1320">
    <property type="entry name" value="Multidrug efflux transporter AcrB pore domain like"/>
    <property type="match status" value="1"/>
</dbReference>
<feature type="transmembrane region" description="Helical" evidence="1">
    <location>
        <begin position="428"/>
        <end position="448"/>
    </location>
</feature>
<dbReference type="RefSeq" id="WP_092123777.1">
    <property type="nucleotide sequence ID" value="NZ_FMXO01000022.1"/>
</dbReference>
<dbReference type="Proteomes" id="UP000198771">
    <property type="component" value="Unassembled WGS sequence"/>
</dbReference>
<protein>
    <submittedName>
        <fullName evidence="2">Hydrophobic/amphiphilic exporter-1, HAE1 family</fullName>
    </submittedName>
</protein>
<keyword evidence="1" id="KW-0812">Transmembrane</keyword>
<dbReference type="Gene3D" id="3.30.70.1430">
    <property type="entry name" value="Multidrug efflux transporter AcrB pore domain"/>
    <property type="match status" value="2"/>
</dbReference>
<feature type="transmembrane region" description="Helical" evidence="1">
    <location>
        <begin position="890"/>
        <end position="910"/>
    </location>
</feature>
<feature type="transmembrane region" description="Helical" evidence="1">
    <location>
        <begin position="383"/>
        <end position="407"/>
    </location>
</feature>
<evidence type="ECO:0000313" key="2">
    <source>
        <dbReference type="EMBL" id="SDB60667.1"/>
    </source>
</evidence>
<keyword evidence="1" id="KW-1133">Transmembrane helix</keyword>
<dbReference type="PRINTS" id="PR00702">
    <property type="entry name" value="ACRIFLAVINRP"/>
</dbReference>
<feature type="transmembrane region" description="Helical" evidence="1">
    <location>
        <begin position="966"/>
        <end position="985"/>
    </location>
</feature>
<dbReference type="AlphaFoldDB" id="A0A1G6ET85"/>
<feature type="transmembrane region" description="Helical" evidence="1">
    <location>
        <begin position="997"/>
        <end position="1020"/>
    </location>
</feature>
<feature type="transmembrane region" description="Helical" evidence="1">
    <location>
        <begin position="357"/>
        <end position="377"/>
    </location>
</feature>
<dbReference type="GO" id="GO:0005886">
    <property type="term" value="C:plasma membrane"/>
    <property type="evidence" value="ECO:0007669"/>
    <property type="project" value="TreeGrafter"/>
</dbReference>
<dbReference type="SUPFAM" id="SSF82693">
    <property type="entry name" value="Multidrug efflux transporter AcrB pore domain, PN1, PN2, PC1 and PC2 subdomains"/>
    <property type="match status" value="3"/>
</dbReference>
<dbReference type="PANTHER" id="PTHR32063">
    <property type="match status" value="1"/>
</dbReference>
<evidence type="ECO:0000256" key="1">
    <source>
        <dbReference type="SAM" id="Phobius"/>
    </source>
</evidence>
<evidence type="ECO:0000313" key="3">
    <source>
        <dbReference type="Proteomes" id="UP000198771"/>
    </source>
</evidence>
<dbReference type="SUPFAM" id="SSF82866">
    <property type="entry name" value="Multidrug efflux transporter AcrB transmembrane domain"/>
    <property type="match status" value="2"/>
</dbReference>
<reference evidence="2 3" key="1">
    <citation type="submission" date="2016-10" db="EMBL/GenBank/DDBJ databases">
        <authorList>
            <person name="de Groot N.N."/>
        </authorList>
    </citation>
    <scope>NUCLEOTIDE SEQUENCE [LARGE SCALE GENOMIC DNA]</scope>
    <source>
        <strain evidence="2 3">ASO4-2</strain>
    </source>
</reference>
<dbReference type="Gene3D" id="3.30.70.1440">
    <property type="entry name" value="Multidrug efflux transporter AcrB pore domain"/>
    <property type="match status" value="1"/>
</dbReference>
<dbReference type="STRING" id="617002.SAMN05660653_03126"/>
<dbReference type="PANTHER" id="PTHR32063:SF0">
    <property type="entry name" value="SWARMING MOTILITY PROTEIN SWRC"/>
    <property type="match status" value="1"/>
</dbReference>
<dbReference type="InterPro" id="IPR001036">
    <property type="entry name" value="Acrflvin-R"/>
</dbReference>
<dbReference type="Gene3D" id="1.20.1640.10">
    <property type="entry name" value="Multidrug efflux transporter AcrB transmembrane domain"/>
    <property type="match status" value="2"/>
</dbReference>
<keyword evidence="3" id="KW-1185">Reference proteome</keyword>
<feature type="transmembrane region" description="Helical" evidence="1">
    <location>
        <begin position="864"/>
        <end position="883"/>
    </location>
</feature>
<dbReference type="GO" id="GO:0042910">
    <property type="term" value="F:xenobiotic transmembrane transporter activity"/>
    <property type="evidence" value="ECO:0007669"/>
    <property type="project" value="TreeGrafter"/>
</dbReference>
<gene>
    <name evidence="2" type="ORF">SAMN05660653_03126</name>
</gene>
<name>A0A1G6ET85_9BACT</name>
<dbReference type="EMBL" id="FMXO01000022">
    <property type="protein sequence ID" value="SDB60667.1"/>
    <property type="molecule type" value="Genomic_DNA"/>
</dbReference>
<keyword evidence="1" id="KW-0472">Membrane</keyword>
<dbReference type="OrthoDB" id="9759330at2"/>
<dbReference type="InterPro" id="IPR027463">
    <property type="entry name" value="AcrB_DN_DC_subdom"/>
</dbReference>
<dbReference type="Pfam" id="PF00873">
    <property type="entry name" value="ACR_tran"/>
    <property type="match status" value="1"/>
</dbReference>
<feature type="transmembrane region" description="Helical" evidence="1">
    <location>
        <begin position="460"/>
        <end position="479"/>
    </location>
</feature>
<accession>A0A1G6ET85</accession>
<dbReference type="Gene3D" id="3.30.2090.10">
    <property type="entry name" value="Multidrug efflux transporter AcrB TolC docking domain, DN and DC subdomains"/>
    <property type="match status" value="2"/>
</dbReference>
<sequence length="1037" mass="112610">MQITKQSVSRPIFTIMIVLIVMILGGVSLSRLPIDLMPELTYPTLTVSTNYENASPEEMEELVTRIVEEAVAAVPGVEEITSISSEGQSSVRVSFSWGTDLDAASNDIRDRLDRITGRLPDNADRPQLRKFDAAQFPILIMGASSRLDPVEMRLVIDNQIKQRIERIPGVAAVDIWGGLEREIQVNVHPDRVRALGFSLEQIVQAIREANINVPAGTIEQNQFEVTLRTPGEFSSIQEIRSVVIAVRDGAPIYLAQVADVLDGHQRQTRIIRINGEPGVRLAVRKQAGTNTVQVAQAVLRELDRIHADVPQIQITPIIDTSKYIQQSINNVGRSILFGGTLAIFVLLFFLRNIRSTLVIAMGIPISIIATFTLIYFGGFTLNLMTLGGLALGVGMMVDNAIVVLENIYRLREKGGEGRAIAVQGTEEVSAAVTASTITTLVIFLPMVFLEGVAGVMFRQLAYVVAFALICSLLVALTVVPMLSARLLKPVAATAAPDGYGFLNRAFVVSGRMFHALEKAYLGLLKGALRHRLLVLALVVVLFGGALSLIPRVGTEFMPSADEGEVRVNVEMEVGTRLDVVDAQMRRIERMVQEMVPEAENMVVNVGASGWRAGGGARGEIRVALVPAAQRTRSSEQIAADLRPALTGIPGTVVRTRAGQGLFIFRMGAGDGDTLAVEVRGWDLQRLDALAAEVSARMERVDGITDVRVSREAGARQELVRIDRNRAADLGLSATRIARTLETAIAGTRAANYREGGYEYRILVKLAEAERMSIEDILDMTLTNDAGEQVLLRNVVVVESGRGPTQIDRKDQQRIASISAAISGRDLGSVVADLREHLREIPVPRDYEIVFAGDYEEQREAFSELALALILALLLVYMVMACLYESLLDPLVVMFAVPLAAIGVVLILLATGTTFNVQSFIGCIMLGGIVVNNAILIVDQSSHLRRNQGMAAMDAVLEAGRRRLRPILMTSLTTAFALTPLALGWGEGADAQAPMARVVIGGLISSSLITLVVIPVIYTLFYRVRGATRQTEQSAAPA</sequence>